<feature type="domain" description="Integrase catalytic" evidence="3">
    <location>
        <begin position="596"/>
        <end position="762"/>
    </location>
</feature>
<dbReference type="InterPro" id="IPR057670">
    <property type="entry name" value="SH3_retrovirus"/>
</dbReference>
<dbReference type="GO" id="GO:0006508">
    <property type="term" value="P:proteolysis"/>
    <property type="evidence" value="ECO:0007669"/>
    <property type="project" value="UniProtKB-KW"/>
</dbReference>
<dbReference type="GO" id="GO:0003676">
    <property type="term" value="F:nucleic acid binding"/>
    <property type="evidence" value="ECO:0007669"/>
    <property type="project" value="InterPro"/>
</dbReference>
<dbReference type="InterPro" id="IPR001584">
    <property type="entry name" value="Integrase_cat-core"/>
</dbReference>
<feature type="region of interest" description="Disordered" evidence="2">
    <location>
        <begin position="309"/>
        <end position="334"/>
    </location>
</feature>
<evidence type="ECO:0000259" key="3">
    <source>
        <dbReference type="PROSITE" id="PS50994"/>
    </source>
</evidence>
<dbReference type="PANTHER" id="PTHR42648">
    <property type="entry name" value="TRANSPOSASE, PUTATIVE-RELATED"/>
    <property type="match status" value="1"/>
</dbReference>
<dbReference type="InterPro" id="IPR054722">
    <property type="entry name" value="PolX-like_BBD"/>
</dbReference>
<dbReference type="Pfam" id="PF00665">
    <property type="entry name" value="rve"/>
    <property type="match status" value="1"/>
</dbReference>
<sequence length="900" mass="100352">MAPICLDQHIGKDTHTSGGAVIEEIKGLIRVYKDGVVERPQIVPCVTTALSMELGVTSRDVVIERSSDSKPKMAEASSSTNTHTHQNTNPSSNISNITQSPILLLSNISNLISAKLDSTNYTLWKYQLLSIFECYSLLDHIDGSTQPPERYLQDANGQFTPQESIQYKQWKIRDQALKTLLNATLSPPALSLVIRQSTARGVWEVLERRYTSLSRTHVLSLKGELDRIQKKNESMSVFLDRVKELRDKLSTVGVEIDDEELLHVVMKGLPPEYDAFCSAMRTKDRSISCEELHPLPDGSSPVTNTPLPLFSPQWNRGRGGRSQNYRGRGRGNYGSSRGGFQQNMQQNSQAQTRPTCQICSKPGHVALDCFHRMNFAYQGRHPPAKLAAIASTNMSNAIGAPASNQSCWISDTGATDHFTPDITHIPDCHAYTGNDFVTVGNGQSLPITHSGNSQLHASSHLFHLRKVLHVPSMSSSLLSVYRFCKDNDASFHFDASKFQIKDLRSGKLLYSGLSEHGLYPVRGDILPTSSSSSYALSSTTSAQLWHTRLGHPQSRVFSHVLHNFLHVNSVSNKVPFCSHCVEGKHHQLPFNDSVSVTTRPLELVHTDVWGPAPVTSCNGTRYYVSFIDDYTRFTWFFPLKYKSQVLESFKHFKSTMENILDCHIKILRSDCGGEYSKSEFQSFCSSNGILHQFSCPHTSQQNGIAERKHRHIVDMALTLISQSSLPLNFWPYAFSTAVFLINRLPSVSRQLVSPWECLFGSTPDYKSFRVFGCTCYPLLRPYSKHKLQPRSVPCVFLGYACNAKGFLCYDISAHRFYVSRHVKFDESNFPYHNSSSQTSHSSSSSPINSNISSIWLSHLLFFHPCTAPSVLGPPPSNASLPLVSSSLVPSVSIDSHTSSF</sequence>
<dbReference type="Pfam" id="PF13976">
    <property type="entry name" value="gag_pre-integrs"/>
    <property type="match status" value="1"/>
</dbReference>
<keyword evidence="1" id="KW-0645">Protease</keyword>
<proteinExistence type="predicted"/>
<protein>
    <recommendedName>
        <fullName evidence="3">Integrase catalytic domain-containing protein</fullName>
    </recommendedName>
</protein>
<feature type="region of interest" description="Disordered" evidence="2">
    <location>
        <begin position="65"/>
        <end position="94"/>
    </location>
</feature>
<dbReference type="Pfam" id="PF22936">
    <property type="entry name" value="Pol_BBD"/>
    <property type="match status" value="1"/>
</dbReference>
<evidence type="ECO:0000313" key="4">
    <source>
        <dbReference type="EMBL" id="SPC96807.1"/>
    </source>
</evidence>
<name>A0A2N9G1Z9_FAGSY</name>
<evidence type="ECO:0000256" key="2">
    <source>
        <dbReference type="SAM" id="MobiDB-lite"/>
    </source>
</evidence>
<dbReference type="PANTHER" id="PTHR42648:SF26">
    <property type="entry name" value="INTEGRASE CATALYTIC DOMAIN-CONTAINING PROTEIN"/>
    <property type="match status" value="1"/>
</dbReference>
<dbReference type="InterPro" id="IPR012337">
    <property type="entry name" value="RNaseH-like_sf"/>
</dbReference>
<accession>A0A2N9G1Z9</accession>
<gene>
    <name evidence="4" type="ORF">FSB_LOCUS24689</name>
</gene>
<evidence type="ECO:0000256" key="1">
    <source>
        <dbReference type="ARBA" id="ARBA00022670"/>
    </source>
</evidence>
<dbReference type="InterPro" id="IPR039537">
    <property type="entry name" value="Retrotran_Ty1/copia-like"/>
</dbReference>
<organism evidence="4">
    <name type="scientific">Fagus sylvatica</name>
    <name type="common">Beechnut</name>
    <dbReference type="NCBI Taxonomy" id="28930"/>
    <lineage>
        <taxon>Eukaryota</taxon>
        <taxon>Viridiplantae</taxon>
        <taxon>Streptophyta</taxon>
        <taxon>Embryophyta</taxon>
        <taxon>Tracheophyta</taxon>
        <taxon>Spermatophyta</taxon>
        <taxon>Magnoliopsida</taxon>
        <taxon>eudicotyledons</taxon>
        <taxon>Gunneridae</taxon>
        <taxon>Pentapetalae</taxon>
        <taxon>rosids</taxon>
        <taxon>fabids</taxon>
        <taxon>Fagales</taxon>
        <taxon>Fagaceae</taxon>
        <taxon>Fagus</taxon>
    </lineage>
</organism>
<reference evidence="4" key="1">
    <citation type="submission" date="2018-02" db="EMBL/GenBank/DDBJ databases">
        <authorList>
            <person name="Cohen D.B."/>
            <person name="Kent A.D."/>
        </authorList>
    </citation>
    <scope>NUCLEOTIDE SEQUENCE</scope>
</reference>
<feature type="compositionally biased region" description="Low complexity" evidence="2">
    <location>
        <begin position="77"/>
        <end position="94"/>
    </location>
</feature>
<dbReference type="Pfam" id="PF25597">
    <property type="entry name" value="SH3_retrovirus"/>
    <property type="match status" value="1"/>
</dbReference>
<keyword evidence="1" id="KW-0378">Hydrolase</keyword>
<dbReference type="Gene3D" id="3.30.420.10">
    <property type="entry name" value="Ribonuclease H-like superfamily/Ribonuclease H"/>
    <property type="match status" value="1"/>
</dbReference>
<dbReference type="InterPro" id="IPR036397">
    <property type="entry name" value="RNaseH_sf"/>
</dbReference>
<dbReference type="GO" id="GO:0015074">
    <property type="term" value="P:DNA integration"/>
    <property type="evidence" value="ECO:0007669"/>
    <property type="project" value="InterPro"/>
</dbReference>
<dbReference type="SUPFAM" id="SSF53098">
    <property type="entry name" value="Ribonuclease H-like"/>
    <property type="match status" value="1"/>
</dbReference>
<dbReference type="InterPro" id="IPR025724">
    <property type="entry name" value="GAG-pre-integrase_dom"/>
</dbReference>
<dbReference type="AlphaFoldDB" id="A0A2N9G1Z9"/>
<dbReference type="PROSITE" id="PS50994">
    <property type="entry name" value="INTEGRASE"/>
    <property type="match status" value="1"/>
</dbReference>
<dbReference type="Pfam" id="PF14223">
    <property type="entry name" value="Retrotran_gag_2"/>
    <property type="match status" value="1"/>
</dbReference>
<dbReference type="EMBL" id="OIVN01001704">
    <property type="protein sequence ID" value="SPC96807.1"/>
    <property type="molecule type" value="Genomic_DNA"/>
</dbReference>
<dbReference type="GO" id="GO:0008233">
    <property type="term" value="F:peptidase activity"/>
    <property type="evidence" value="ECO:0007669"/>
    <property type="project" value="UniProtKB-KW"/>
</dbReference>